<dbReference type="Pfam" id="PF13610">
    <property type="entry name" value="DDE_Tnp_IS240"/>
    <property type="match status" value="1"/>
</dbReference>
<reference evidence="3 4" key="1">
    <citation type="submission" date="2017-01" db="EMBL/GenBank/DDBJ databases">
        <title>Whole-Genome Shotgun Sequencing of Two beta-Proteobacterial Species in Search of the Bulgecin Biosynthetic Cluster.</title>
        <authorList>
            <person name="Horsman M.E."/>
            <person name="Marous D.R."/>
            <person name="Li R."/>
            <person name="Oliver R.A."/>
            <person name="Byun B."/>
            <person name="Emrich S.J."/>
            <person name="Boggess B."/>
            <person name="Townsend C.A."/>
            <person name="Mobashery S."/>
        </authorList>
    </citation>
    <scope>NUCLEOTIDE SEQUENCE [LARGE SCALE GENOMIC DNA]</scope>
    <source>
        <strain evidence="3 4">ATCC 31363</strain>
    </source>
</reference>
<dbReference type="Proteomes" id="UP000218022">
    <property type="component" value="Unassembled WGS sequence"/>
</dbReference>
<sequence>MSFSSGPERLLDGRDARQDAVNTEQTPTKIRQCKYLNNIVEQVHGAVKLIVKLMMRFKAFGCARNILSGIEIMHMIRKE</sequence>
<dbReference type="AlphaFoldDB" id="A0A2A4EYJ1"/>
<accession>A0A2A4EYJ1</accession>
<protein>
    <recommendedName>
        <fullName evidence="2">DDE domain-containing protein</fullName>
    </recommendedName>
</protein>
<comment type="caution">
    <text evidence="3">The sequence shown here is derived from an EMBL/GenBank/DDBJ whole genome shotgun (WGS) entry which is preliminary data.</text>
</comment>
<evidence type="ECO:0000313" key="3">
    <source>
        <dbReference type="EMBL" id="PCE26673.1"/>
    </source>
</evidence>
<gene>
    <name evidence="3" type="ORF">BWP39_07730</name>
</gene>
<evidence type="ECO:0000313" key="4">
    <source>
        <dbReference type="Proteomes" id="UP000218022"/>
    </source>
</evidence>
<proteinExistence type="predicted"/>
<feature type="domain" description="DDE" evidence="2">
    <location>
        <begin position="29"/>
        <end position="79"/>
    </location>
</feature>
<feature type="compositionally biased region" description="Basic and acidic residues" evidence="1">
    <location>
        <begin position="9"/>
        <end position="18"/>
    </location>
</feature>
<organism evidence="3 4">
    <name type="scientific">Paraburkholderia acidicola</name>
    <dbReference type="NCBI Taxonomy" id="1912599"/>
    <lineage>
        <taxon>Bacteria</taxon>
        <taxon>Pseudomonadati</taxon>
        <taxon>Pseudomonadota</taxon>
        <taxon>Betaproteobacteria</taxon>
        <taxon>Burkholderiales</taxon>
        <taxon>Burkholderiaceae</taxon>
        <taxon>Paraburkholderia</taxon>
    </lineage>
</organism>
<evidence type="ECO:0000256" key="1">
    <source>
        <dbReference type="SAM" id="MobiDB-lite"/>
    </source>
</evidence>
<feature type="region of interest" description="Disordered" evidence="1">
    <location>
        <begin position="1"/>
        <end position="25"/>
    </location>
</feature>
<evidence type="ECO:0000259" key="2">
    <source>
        <dbReference type="Pfam" id="PF13610"/>
    </source>
</evidence>
<dbReference type="EMBL" id="MTZV01000003">
    <property type="protein sequence ID" value="PCE26673.1"/>
    <property type="molecule type" value="Genomic_DNA"/>
</dbReference>
<dbReference type="InterPro" id="IPR032874">
    <property type="entry name" value="DDE_dom"/>
</dbReference>
<name>A0A2A4EYJ1_9BURK</name>